<proteinExistence type="predicted"/>
<dbReference type="EMBL" id="RAUE01000010">
    <property type="protein sequence ID" value="MBA0310424.1"/>
    <property type="molecule type" value="Genomic_DNA"/>
</dbReference>
<reference evidence="1" key="2">
    <citation type="journal article" date="2020" name="Front. Microbiol.">
        <title>Genetic Variants of the DSF Quorum Sensing System in Stenotrophomonas maltophilia Influence Virulence and Resistance Phenotypes Among Genotypically Diverse Clinical Isolates.</title>
        <authorList>
            <person name="Yero D."/>
            <person name="Huedo P."/>
            <person name="Conchillo-Sole O."/>
            <person name="Martinez-Servat S."/>
            <person name="Mamat U."/>
            <person name="Coves X."/>
            <person name="Llanas F."/>
            <person name="Roca I."/>
            <person name="Vila J."/>
            <person name="Schaible U.E."/>
            <person name="Daura X."/>
            <person name="Gibert I."/>
        </authorList>
    </citation>
    <scope>NUCLEOTIDE SEQUENCE</scope>
    <source>
        <strain evidence="1">OG156</strain>
    </source>
</reference>
<name>A0AAW3S1M6_STEMA</name>
<evidence type="ECO:0000313" key="1">
    <source>
        <dbReference type="EMBL" id="MBA0310424.1"/>
    </source>
</evidence>
<organism evidence="1 2">
    <name type="scientific">Stenotrophomonas maltophilia</name>
    <name type="common">Pseudomonas maltophilia</name>
    <name type="synonym">Xanthomonas maltophilia</name>
    <dbReference type="NCBI Taxonomy" id="40324"/>
    <lineage>
        <taxon>Bacteria</taxon>
        <taxon>Pseudomonadati</taxon>
        <taxon>Pseudomonadota</taxon>
        <taxon>Gammaproteobacteria</taxon>
        <taxon>Lysobacterales</taxon>
        <taxon>Lysobacteraceae</taxon>
        <taxon>Stenotrophomonas</taxon>
        <taxon>Stenotrophomonas maltophilia group</taxon>
    </lineage>
</organism>
<protein>
    <submittedName>
        <fullName evidence="1">Uncharacterized protein</fullName>
    </submittedName>
</protein>
<dbReference type="Proteomes" id="UP000822271">
    <property type="component" value="Unassembled WGS sequence"/>
</dbReference>
<evidence type="ECO:0000313" key="2">
    <source>
        <dbReference type="Proteomes" id="UP000822271"/>
    </source>
</evidence>
<accession>A0AAW3S1M6</accession>
<dbReference type="AlphaFoldDB" id="A0AAW3S1M6"/>
<sequence length="70" mass="8223">MRNQLDIFKDDPVRMAKANRDAADHALHDTQFTERERQERSAYYTNEAERWEFRAALGGQQINGTKEPRA</sequence>
<comment type="caution">
    <text evidence="1">The sequence shown here is derived from an EMBL/GenBank/DDBJ whole genome shotgun (WGS) entry which is preliminary data.</text>
</comment>
<gene>
    <name evidence="1" type="ORF">D7Y33_05245</name>
</gene>
<reference evidence="1" key="1">
    <citation type="submission" date="2018-09" db="EMBL/GenBank/DDBJ databases">
        <authorList>
            <person name="Groschel M."/>
            <person name="Kohl T."/>
            <person name="Conchillo-Sole O."/>
            <person name="Mamat U."/>
            <person name="Yero D."/>
            <person name="Niemann S."/>
            <person name="Daura X."/>
            <person name="Gibert I."/>
        </authorList>
    </citation>
    <scope>NUCLEOTIDE SEQUENCE</scope>
    <source>
        <strain evidence="1">OG156</strain>
    </source>
</reference>
<dbReference type="RefSeq" id="WP_099605610.1">
    <property type="nucleotide sequence ID" value="NZ_CP104863.1"/>
</dbReference>